<feature type="region of interest" description="Disordered" evidence="2">
    <location>
        <begin position="142"/>
        <end position="163"/>
    </location>
</feature>
<comment type="similarity">
    <text evidence="1">Belongs to the SAS10 family.</text>
</comment>
<dbReference type="OrthoDB" id="203440at2759"/>
<feature type="compositionally biased region" description="Acidic residues" evidence="2">
    <location>
        <begin position="142"/>
        <end position="154"/>
    </location>
</feature>
<dbReference type="PANTHER" id="PTHR13237">
    <property type="entry name" value="SOMETHING ABOUT SILENCING PROTEIN 10-RELATED"/>
    <property type="match status" value="1"/>
</dbReference>
<dbReference type="GO" id="GO:0000462">
    <property type="term" value="P:maturation of SSU-rRNA from tricistronic rRNA transcript (SSU-rRNA, 5.8S rRNA, LSU-rRNA)"/>
    <property type="evidence" value="ECO:0007669"/>
    <property type="project" value="TreeGrafter"/>
</dbReference>
<sequence>MEEEVTQEEVIQPDFTTQTKQLLKDIKAGILEAKDSTNKIISKEFDASKGISLLDIKCHTLLSYINNLTYIILKKCKFQSIKNDPAIERLVEQRTVLERIRPLEFKMKYQIDKLVKTALSGSIDPNDPDRFRATLDELADAEDNIEEDEESDNDEAGHKKSKKVKDGVYVAPKVTAVPYDGDESRAVKKQKLLERAKKRALQSSVMQELREEYADTPIEVQINTVGLKNKQSKYDYERQKYEEDYFTRLPVTKKDKHRAKQLSSITLGKLGKEVTHFEDISALGGNFSEKSGNKRKKKFKGKNLKKKRKF</sequence>
<dbReference type="Pfam" id="PF04000">
    <property type="entry name" value="Sas10_Utp3"/>
    <property type="match status" value="1"/>
</dbReference>
<evidence type="ECO:0000313" key="3">
    <source>
        <dbReference type="EMBL" id="MBW19052.1"/>
    </source>
</evidence>
<gene>
    <name evidence="3" type="primary">NGDN_1</name>
</gene>
<reference evidence="3" key="1">
    <citation type="submission" date="2017-10" db="EMBL/GenBank/DDBJ databases">
        <title>Transcriptome Assembly of Sugarcane Aphid Adults.</title>
        <authorList>
            <person name="Scully E.D."/>
            <person name="Palmer N.A."/>
            <person name="Geib S.M."/>
            <person name="Sarath G."/>
            <person name="Sattler S.E."/>
        </authorList>
    </citation>
    <scope>NUCLEOTIDE SEQUENCE</scope>
    <source>
        <tissue evidence="3">Whole body</tissue>
    </source>
</reference>
<feature type="region of interest" description="Disordered" evidence="2">
    <location>
        <begin position="284"/>
        <end position="310"/>
    </location>
</feature>
<name>A0A2H8TZX6_9HEMI</name>
<protein>
    <submittedName>
        <fullName evidence="3">Neuroguidin</fullName>
    </submittedName>
</protein>
<proteinExistence type="inferred from homology"/>
<dbReference type="AlphaFoldDB" id="A0A2H8TZX6"/>
<dbReference type="PANTHER" id="PTHR13237:SF9">
    <property type="entry name" value="NEUROGUIDIN"/>
    <property type="match status" value="1"/>
</dbReference>
<dbReference type="GO" id="GO:0032040">
    <property type="term" value="C:small-subunit processome"/>
    <property type="evidence" value="ECO:0007669"/>
    <property type="project" value="TreeGrafter"/>
</dbReference>
<evidence type="ECO:0000256" key="2">
    <source>
        <dbReference type="SAM" id="MobiDB-lite"/>
    </source>
</evidence>
<dbReference type="InterPro" id="IPR007146">
    <property type="entry name" value="Sas10/Utp3/C1D"/>
</dbReference>
<accession>A0A2H8TZX6</accession>
<evidence type="ECO:0000256" key="1">
    <source>
        <dbReference type="ARBA" id="ARBA00010979"/>
    </source>
</evidence>
<dbReference type="EMBL" id="GFXV01007247">
    <property type="protein sequence ID" value="MBW19052.1"/>
    <property type="molecule type" value="Transcribed_RNA"/>
</dbReference>
<organism evidence="3">
    <name type="scientific">Melanaphis sacchari</name>
    <dbReference type="NCBI Taxonomy" id="742174"/>
    <lineage>
        <taxon>Eukaryota</taxon>
        <taxon>Metazoa</taxon>
        <taxon>Ecdysozoa</taxon>
        <taxon>Arthropoda</taxon>
        <taxon>Hexapoda</taxon>
        <taxon>Insecta</taxon>
        <taxon>Pterygota</taxon>
        <taxon>Neoptera</taxon>
        <taxon>Paraneoptera</taxon>
        <taxon>Hemiptera</taxon>
        <taxon>Sternorrhyncha</taxon>
        <taxon>Aphidomorpha</taxon>
        <taxon>Aphidoidea</taxon>
        <taxon>Aphididae</taxon>
        <taxon>Aphidini</taxon>
        <taxon>Melanaphis</taxon>
    </lineage>
</organism>
<feature type="compositionally biased region" description="Basic residues" evidence="2">
    <location>
        <begin position="293"/>
        <end position="310"/>
    </location>
</feature>